<organism evidence="1 2">
    <name type="scientific">Flavobacterium chungangense</name>
    <dbReference type="NCBI Taxonomy" id="554283"/>
    <lineage>
        <taxon>Bacteria</taxon>
        <taxon>Pseudomonadati</taxon>
        <taxon>Bacteroidota</taxon>
        <taxon>Flavobacteriia</taxon>
        <taxon>Flavobacteriales</taxon>
        <taxon>Flavobacteriaceae</taxon>
        <taxon>Flavobacterium</taxon>
    </lineage>
</organism>
<reference evidence="1 2" key="1">
    <citation type="submission" date="2020-06" db="EMBL/GenBank/DDBJ databases">
        <authorList>
            <person name="Criscuolo A."/>
        </authorList>
    </citation>
    <scope>NUCLEOTIDE SEQUENCE [LARGE SCALE GENOMIC DNA]</scope>
    <source>
        <strain evidence="2">CIP 110025</strain>
    </source>
</reference>
<keyword evidence="2" id="KW-1185">Reference proteome</keyword>
<protein>
    <submittedName>
        <fullName evidence="1">Uncharacterized protein</fullName>
    </submittedName>
</protein>
<dbReference type="RefSeq" id="WP_031457102.1">
    <property type="nucleotide sequence ID" value="NZ_CAIJDO010000130.1"/>
</dbReference>
<evidence type="ECO:0000313" key="2">
    <source>
        <dbReference type="Proteomes" id="UP000556700"/>
    </source>
</evidence>
<dbReference type="Proteomes" id="UP000556700">
    <property type="component" value="Unassembled WGS sequence"/>
</dbReference>
<evidence type="ECO:0000313" key="1">
    <source>
        <dbReference type="EMBL" id="CAD0004466.1"/>
    </source>
</evidence>
<gene>
    <name evidence="1" type="ORF">FLACHUCJ7_01875</name>
</gene>
<name>A0A6V6YYI0_9FLAO</name>
<accession>A0A6V6YYI0</accession>
<proteinExistence type="predicted"/>
<dbReference type="EMBL" id="CAIJDO010000130">
    <property type="protein sequence ID" value="CAD0004466.1"/>
    <property type="molecule type" value="Genomic_DNA"/>
</dbReference>
<dbReference type="AlphaFoldDB" id="A0A6V6YYI0"/>
<comment type="caution">
    <text evidence="1">The sequence shown here is derived from an EMBL/GenBank/DDBJ whole genome shotgun (WGS) entry which is preliminary data.</text>
</comment>
<sequence>MAVTEKNILKNWFLNGLKPPQEQFWAWQESYFHKYDVIPPTAIEGLSELLNSKADKEAFDSHLQNFNTHLEDFNTYVEDFNAHVEDLNAHYELIELSRIIPYGQVQVFKTSPEGDQKVKAIGDYCVGWIEGSLVSGNWNGGDEMLKSSYE</sequence>